<protein>
    <submittedName>
        <fullName evidence="1">Uncharacterized protein</fullName>
    </submittedName>
</protein>
<gene>
    <name evidence="1" type="ORF">PABY_02890</name>
</gene>
<name>A0ABN6ZS57_9CREN</name>
<organism evidence="1 2">
    <name type="scientific">Pyrodictium abyssi</name>
    <dbReference type="NCBI Taxonomy" id="54256"/>
    <lineage>
        <taxon>Archaea</taxon>
        <taxon>Thermoproteota</taxon>
        <taxon>Thermoprotei</taxon>
        <taxon>Desulfurococcales</taxon>
        <taxon>Pyrodictiaceae</taxon>
        <taxon>Pyrodictium</taxon>
    </lineage>
</organism>
<sequence>MPRHATSHLEAYVAMILFCPGKLKDELRAVTLMLSFPGNQLTGAVEGSGAVGTRVC</sequence>
<proteinExistence type="predicted"/>
<evidence type="ECO:0000313" key="2">
    <source>
        <dbReference type="Proteomes" id="UP001341135"/>
    </source>
</evidence>
<dbReference type="EMBL" id="AP028907">
    <property type="protein sequence ID" value="BES80722.1"/>
    <property type="molecule type" value="Genomic_DNA"/>
</dbReference>
<accession>A0ABN6ZS57</accession>
<dbReference type="Proteomes" id="UP001341135">
    <property type="component" value="Chromosome"/>
</dbReference>
<keyword evidence="2" id="KW-1185">Reference proteome</keyword>
<evidence type="ECO:0000313" key="1">
    <source>
        <dbReference type="EMBL" id="BES80722.1"/>
    </source>
</evidence>
<reference evidence="1 2" key="1">
    <citation type="submission" date="2023-09" db="EMBL/GenBank/DDBJ databases">
        <title>Pyrofollis japonicus gen. nov. sp. nov., a novel member of the family Pyrodictiaceae isolated from the Iheya North hydrothermal field.</title>
        <authorList>
            <person name="Miyazaki U."/>
            <person name="Sanari M."/>
            <person name="Tame A."/>
            <person name="Kitajima M."/>
            <person name="Okamoto A."/>
            <person name="Sawayama S."/>
            <person name="Miyazaki J."/>
            <person name="Takai K."/>
            <person name="Nakagawa S."/>
        </authorList>
    </citation>
    <scope>NUCLEOTIDE SEQUENCE [LARGE SCALE GENOMIC DNA]</scope>
    <source>
        <strain evidence="1 2">AV2</strain>
    </source>
</reference>